<accession>A0A5B7DQN8</accession>
<evidence type="ECO:0000313" key="2">
    <source>
        <dbReference type="EMBL" id="MPC23364.1"/>
    </source>
</evidence>
<organism evidence="2 3">
    <name type="scientific">Portunus trituberculatus</name>
    <name type="common">Swimming crab</name>
    <name type="synonym">Neptunus trituberculatus</name>
    <dbReference type="NCBI Taxonomy" id="210409"/>
    <lineage>
        <taxon>Eukaryota</taxon>
        <taxon>Metazoa</taxon>
        <taxon>Ecdysozoa</taxon>
        <taxon>Arthropoda</taxon>
        <taxon>Crustacea</taxon>
        <taxon>Multicrustacea</taxon>
        <taxon>Malacostraca</taxon>
        <taxon>Eumalacostraca</taxon>
        <taxon>Eucarida</taxon>
        <taxon>Decapoda</taxon>
        <taxon>Pleocyemata</taxon>
        <taxon>Brachyura</taxon>
        <taxon>Eubrachyura</taxon>
        <taxon>Portunoidea</taxon>
        <taxon>Portunidae</taxon>
        <taxon>Portuninae</taxon>
        <taxon>Portunus</taxon>
    </lineage>
</organism>
<comment type="caution">
    <text evidence="2">The sequence shown here is derived from an EMBL/GenBank/DDBJ whole genome shotgun (WGS) entry which is preliminary data.</text>
</comment>
<protein>
    <submittedName>
        <fullName evidence="2">Uncharacterized protein</fullName>
    </submittedName>
</protein>
<feature type="region of interest" description="Disordered" evidence="1">
    <location>
        <begin position="40"/>
        <end position="60"/>
    </location>
</feature>
<sequence length="60" mass="6418">MDSNPAFYLLPCVSFSLSSPRANPCIGTRHKVHTLTKDICVNPKPAQPPPGHTTATTTEA</sequence>
<dbReference type="EMBL" id="VSRR010001197">
    <property type="protein sequence ID" value="MPC23364.1"/>
    <property type="molecule type" value="Genomic_DNA"/>
</dbReference>
<dbReference type="Proteomes" id="UP000324222">
    <property type="component" value="Unassembled WGS sequence"/>
</dbReference>
<proteinExistence type="predicted"/>
<gene>
    <name evidence="2" type="ORF">E2C01_016407</name>
</gene>
<dbReference type="AlphaFoldDB" id="A0A5B7DQN8"/>
<evidence type="ECO:0000256" key="1">
    <source>
        <dbReference type="SAM" id="MobiDB-lite"/>
    </source>
</evidence>
<reference evidence="2 3" key="1">
    <citation type="submission" date="2019-05" db="EMBL/GenBank/DDBJ databases">
        <title>Another draft genome of Portunus trituberculatus and its Hox gene families provides insights of decapod evolution.</title>
        <authorList>
            <person name="Jeong J.-H."/>
            <person name="Song I."/>
            <person name="Kim S."/>
            <person name="Choi T."/>
            <person name="Kim D."/>
            <person name="Ryu S."/>
            <person name="Kim W."/>
        </authorList>
    </citation>
    <scope>NUCLEOTIDE SEQUENCE [LARGE SCALE GENOMIC DNA]</scope>
    <source>
        <tissue evidence="2">Muscle</tissue>
    </source>
</reference>
<name>A0A5B7DQN8_PORTR</name>
<keyword evidence="3" id="KW-1185">Reference proteome</keyword>
<evidence type="ECO:0000313" key="3">
    <source>
        <dbReference type="Proteomes" id="UP000324222"/>
    </source>
</evidence>